<dbReference type="Proteomes" id="UP000070089">
    <property type="component" value="Unassembled WGS sequence"/>
</dbReference>
<comment type="caution">
    <text evidence="2">The sequence shown here is derived from an EMBL/GenBank/DDBJ whole genome shotgun (WGS) entry which is preliminary data.</text>
</comment>
<evidence type="ECO:0000256" key="1">
    <source>
        <dbReference type="SAM" id="MobiDB-lite"/>
    </source>
</evidence>
<sequence>MAARLKLEGIDGGVPPDVESAAQSDSTRAPHQARTRGGPTAGRAFAIARAVVHGRSQPVARAVCSIATTSETPAAGAAGRPARAGGRRGDSRSVMPSDALGRTRATLAGPAGAREDARSPRRGRDRGLERPRAPGMSCRRAPPPRAGRVPAPCTHRPSLLPTGRGGERPGRAKGREPPRLEEGEVVTRYP</sequence>
<name>A0A132NMC1_GIAIN</name>
<dbReference type="OrthoDB" id="4384442at2759"/>
<feature type="region of interest" description="Disordered" evidence="1">
    <location>
        <begin position="1"/>
        <end position="42"/>
    </location>
</feature>
<gene>
    <name evidence="2" type="ORF">QR46_4823</name>
</gene>
<dbReference type="AlphaFoldDB" id="A0A132NMC1"/>
<reference evidence="2 3" key="1">
    <citation type="journal article" date="2015" name="Mol. Biochem. Parasitol.">
        <title>Identification of polymorphic genes for use in assemblage B genotyping assays through comparative genomics of multiple assemblage B Giardia duodenalis isolates.</title>
        <authorList>
            <person name="Wielinga C."/>
            <person name="Thompson R.C."/>
            <person name="Monis P."/>
            <person name="Ryan U."/>
        </authorList>
    </citation>
    <scope>NUCLEOTIDE SEQUENCE [LARGE SCALE GENOMIC DNA]</scope>
    <source>
        <strain evidence="2 3">BAH15c1</strain>
    </source>
</reference>
<proteinExistence type="predicted"/>
<dbReference type="VEuPathDB" id="GiardiaDB:QR46_4823"/>
<organism evidence="2 3">
    <name type="scientific">Giardia duodenalis assemblage B</name>
    <dbReference type="NCBI Taxonomy" id="1394984"/>
    <lineage>
        <taxon>Eukaryota</taxon>
        <taxon>Metamonada</taxon>
        <taxon>Diplomonadida</taxon>
        <taxon>Hexamitidae</taxon>
        <taxon>Giardiinae</taxon>
        <taxon>Giardia</taxon>
    </lineage>
</organism>
<dbReference type="EMBL" id="JXTI01000238">
    <property type="protein sequence ID" value="KWX11219.1"/>
    <property type="molecule type" value="Genomic_DNA"/>
</dbReference>
<feature type="compositionally biased region" description="Basic and acidic residues" evidence="1">
    <location>
        <begin position="165"/>
        <end position="182"/>
    </location>
</feature>
<evidence type="ECO:0000313" key="3">
    <source>
        <dbReference type="Proteomes" id="UP000070089"/>
    </source>
</evidence>
<protein>
    <submittedName>
        <fullName evidence="2">Uncharacterized protein</fullName>
    </submittedName>
</protein>
<accession>A0A132NMC1</accession>
<feature type="compositionally biased region" description="Low complexity" evidence="1">
    <location>
        <begin position="73"/>
        <end position="84"/>
    </location>
</feature>
<evidence type="ECO:0000313" key="2">
    <source>
        <dbReference type="EMBL" id="KWX11219.1"/>
    </source>
</evidence>
<feature type="region of interest" description="Disordered" evidence="1">
    <location>
        <begin position="68"/>
        <end position="190"/>
    </location>
</feature>